<gene>
    <name evidence="2" type="ORF">FOMG_17594</name>
</gene>
<accession>W9ZBY9</accession>
<reference evidence="2" key="1">
    <citation type="submission" date="2012-04" db="EMBL/GenBank/DDBJ databases">
        <title>The Genome Sequence of Fusarium oxysporum melonis.</title>
        <authorList>
            <consortium name="The Broad Institute Genome Sequencing Platform"/>
            <person name="Ma L.-J."/>
            <person name="Gale L.R."/>
            <person name="Schwartz D.C."/>
            <person name="Zhou S."/>
            <person name="Corby-Kistler H."/>
            <person name="Young S.K."/>
            <person name="Zeng Q."/>
            <person name="Gargeya S."/>
            <person name="Fitzgerald M."/>
            <person name="Haas B."/>
            <person name="Abouelleil A."/>
            <person name="Alvarado L."/>
            <person name="Arachchi H.M."/>
            <person name="Berlin A."/>
            <person name="Brown A."/>
            <person name="Chapman S.B."/>
            <person name="Chen Z."/>
            <person name="Dunbar C."/>
            <person name="Freedman E."/>
            <person name="Gearin G."/>
            <person name="Goldberg J."/>
            <person name="Griggs A."/>
            <person name="Gujja S."/>
            <person name="Heiman D."/>
            <person name="Howarth C."/>
            <person name="Larson L."/>
            <person name="Lui A."/>
            <person name="MacDonald P.J.P."/>
            <person name="Montmayeur A."/>
            <person name="Murphy C."/>
            <person name="Neiman D."/>
            <person name="Pearson M."/>
            <person name="Priest M."/>
            <person name="Roberts A."/>
            <person name="Saif S."/>
            <person name="Shea T."/>
            <person name="Shenoy N."/>
            <person name="Sisk P."/>
            <person name="Stolte C."/>
            <person name="Sykes S."/>
            <person name="Wortman J."/>
            <person name="Nusbaum C."/>
            <person name="Birren B."/>
        </authorList>
    </citation>
    <scope>NUCLEOTIDE SEQUENCE</scope>
    <source>
        <strain evidence="2">26406</strain>
    </source>
</reference>
<keyword evidence="1" id="KW-1133">Transmembrane helix</keyword>
<dbReference type="HOGENOM" id="CLU_2084952_0_0_1"/>
<keyword evidence="1" id="KW-0472">Membrane</keyword>
<sequence length="117" mass="12951">MWMFAIRALRMRRQQQHPIFNEFIGNGSYDALNKFTVTVAGVNGFVAILIGETLPNNTDLPDDKALGSATTRRIVGTSHYVLVTVTVIAAAFVAWRESGLTQKLCKGQHLRSLFVLS</sequence>
<reference evidence="2" key="2">
    <citation type="submission" date="2014-02" db="EMBL/GenBank/DDBJ databases">
        <title>Annotation of the Genome Sequence of Fusarium oxysporum f. sp. melonis 26406.</title>
        <authorList>
            <consortium name="The Broad Institute Genomics Platform"/>
            <person name="Ma L.-J."/>
            <person name="Corby-Kistler H."/>
            <person name="Broz K."/>
            <person name="Gale L.R."/>
            <person name="Jonkers W."/>
            <person name="O'Donnell K."/>
            <person name="Ploetz R."/>
            <person name="Steinberg C."/>
            <person name="Schwartz D.C."/>
            <person name="VanEtten H."/>
            <person name="Zhou S."/>
            <person name="Young S.K."/>
            <person name="Zeng Q."/>
            <person name="Gargeya S."/>
            <person name="Fitzgerald M."/>
            <person name="Abouelleil A."/>
            <person name="Alvarado L."/>
            <person name="Chapman S.B."/>
            <person name="Gainer-Dewar J."/>
            <person name="Goldberg J."/>
            <person name="Griggs A."/>
            <person name="Gujja S."/>
            <person name="Hansen M."/>
            <person name="Howarth C."/>
            <person name="Imamovic A."/>
            <person name="Ireland A."/>
            <person name="Larimer J."/>
            <person name="McCowan C."/>
            <person name="Murphy C."/>
            <person name="Pearson M."/>
            <person name="Poon T.W."/>
            <person name="Priest M."/>
            <person name="Roberts A."/>
            <person name="Saif S."/>
            <person name="Shea T."/>
            <person name="Sykes S."/>
            <person name="Wortman J."/>
            <person name="Nusbaum C."/>
            <person name="Birren B."/>
        </authorList>
    </citation>
    <scope>NUCLEOTIDE SEQUENCE</scope>
    <source>
        <strain evidence="2">26406</strain>
    </source>
</reference>
<organism evidence="2">
    <name type="scientific">Fusarium oxysporum f. sp. melonis 26406</name>
    <dbReference type="NCBI Taxonomy" id="1089452"/>
    <lineage>
        <taxon>Eukaryota</taxon>
        <taxon>Fungi</taxon>
        <taxon>Dikarya</taxon>
        <taxon>Ascomycota</taxon>
        <taxon>Pezizomycotina</taxon>
        <taxon>Sordariomycetes</taxon>
        <taxon>Hypocreomycetidae</taxon>
        <taxon>Hypocreales</taxon>
        <taxon>Nectriaceae</taxon>
        <taxon>Fusarium</taxon>
        <taxon>Fusarium oxysporum species complex</taxon>
    </lineage>
</organism>
<dbReference type="EMBL" id="KI980357">
    <property type="protein sequence ID" value="EXK25783.1"/>
    <property type="molecule type" value="Genomic_DNA"/>
</dbReference>
<evidence type="ECO:0000256" key="1">
    <source>
        <dbReference type="SAM" id="Phobius"/>
    </source>
</evidence>
<feature type="transmembrane region" description="Helical" evidence="1">
    <location>
        <begin position="74"/>
        <end position="95"/>
    </location>
</feature>
<dbReference type="Proteomes" id="UP000030703">
    <property type="component" value="Unassembled WGS sequence"/>
</dbReference>
<feature type="transmembrane region" description="Helical" evidence="1">
    <location>
        <begin position="35"/>
        <end position="54"/>
    </location>
</feature>
<dbReference type="VEuPathDB" id="FungiDB:FOMG_17594"/>
<dbReference type="AlphaFoldDB" id="W9ZBY9"/>
<evidence type="ECO:0000313" key="2">
    <source>
        <dbReference type="EMBL" id="EXK25783.1"/>
    </source>
</evidence>
<keyword evidence="1" id="KW-0812">Transmembrane</keyword>
<protein>
    <submittedName>
        <fullName evidence="2">Uncharacterized protein</fullName>
    </submittedName>
</protein>
<proteinExistence type="predicted"/>
<name>W9ZBY9_FUSOX</name>